<protein>
    <submittedName>
        <fullName evidence="2">Uncharacterized protein</fullName>
    </submittedName>
</protein>
<gene>
    <name evidence="2" type="ORF">ACFSVM_01435</name>
</gene>
<keyword evidence="1" id="KW-0472">Membrane</keyword>
<sequence>MVNDIYQKSAPSFFKKSLVQSSLSVLIPVIIGVIYGFMINDETTRGYINQALPSQAGPDLHQYLPLVIAVFVYSYFIQKKQRNLLKKTILIWLHIFIAVLSFIFSLFFLLML</sequence>
<evidence type="ECO:0000313" key="3">
    <source>
        <dbReference type="Proteomes" id="UP001597540"/>
    </source>
</evidence>
<reference evidence="3" key="1">
    <citation type="journal article" date="2019" name="Int. J. Syst. Evol. Microbiol.">
        <title>The Global Catalogue of Microorganisms (GCM) 10K type strain sequencing project: providing services to taxonomists for standard genome sequencing and annotation.</title>
        <authorList>
            <consortium name="The Broad Institute Genomics Platform"/>
            <consortium name="The Broad Institute Genome Sequencing Center for Infectious Disease"/>
            <person name="Wu L."/>
            <person name="Ma J."/>
        </authorList>
    </citation>
    <scope>NUCLEOTIDE SEQUENCE [LARGE SCALE GENOMIC DNA]</scope>
    <source>
        <strain evidence="3">KCTC 33849</strain>
    </source>
</reference>
<feature type="transmembrane region" description="Helical" evidence="1">
    <location>
        <begin position="21"/>
        <end position="40"/>
    </location>
</feature>
<dbReference type="RefSeq" id="WP_090726721.1">
    <property type="nucleotide sequence ID" value="NZ_JBHUMJ010000002.1"/>
</dbReference>
<name>A0ABW5SIV6_9BACL</name>
<keyword evidence="3" id="KW-1185">Reference proteome</keyword>
<organism evidence="2 3">
    <name type="scientific">Paenibacillus shunpengii</name>
    <dbReference type="NCBI Taxonomy" id="2054424"/>
    <lineage>
        <taxon>Bacteria</taxon>
        <taxon>Bacillati</taxon>
        <taxon>Bacillota</taxon>
        <taxon>Bacilli</taxon>
        <taxon>Bacillales</taxon>
        <taxon>Paenibacillaceae</taxon>
        <taxon>Paenibacillus</taxon>
    </lineage>
</organism>
<comment type="caution">
    <text evidence="2">The sequence shown here is derived from an EMBL/GenBank/DDBJ whole genome shotgun (WGS) entry which is preliminary data.</text>
</comment>
<accession>A0ABW5SIV6</accession>
<proteinExistence type="predicted"/>
<evidence type="ECO:0000313" key="2">
    <source>
        <dbReference type="EMBL" id="MFD2699118.1"/>
    </source>
</evidence>
<keyword evidence="1" id="KW-1133">Transmembrane helix</keyword>
<feature type="transmembrane region" description="Helical" evidence="1">
    <location>
        <begin position="89"/>
        <end position="111"/>
    </location>
</feature>
<dbReference type="EMBL" id="JBHUMJ010000002">
    <property type="protein sequence ID" value="MFD2699118.1"/>
    <property type="molecule type" value="Genomic_DNA"/>
</dbReference>
<dbReference type="Proteomes" id="UP001597540">
    <property type="component" value="Unassembled WGS sequence"/>
</dbReference>
<evidence type="ECO:0000256" key="1">
    <source>
        <dbReference type="SAM" id="Phobius"/>
    </source>
</evidence>
<feature type="transmembrane region" description="Helical" evidence="1">
    <location>
        <begin position="60"/>
        <end position="77"/>
    </location>
</feature>
<keyword evidence="1" id="KW-0812">Transmembrane</keyword>